<name>A0A0D6LMA2_9BILA</name>
<evidence type="ECO:0000313" key="3">
    <source>
        <dbReference type="Proteomes" id="UP000054495"/>
    </source>
</evidence>
<keyword evidence="3" id="KW-1185">Reference proteome</keyword>
<dbReference type="InterPro" id="IPR007284">
    <property type="entry name" value="Ground-like_dom"/>
</dbReference>
<sequence>MNTVKELIKTRTMTFTGVVDLKKLLSETTSAHKTNLIVEISAPLFYDDHDNSIERMGAYQQSVHSGSTSGPWAEIPFQRRISTEGYSPLGMYQKRYMILKRMRNARQLAATVPRTNTTCNSHKLANVMVRVMVDDVSVSKRTVLRATEMAFDGDKYDVFCAKGEFSYSIHSRKYCEVTKDDVTCFAFR</sequence>
<dbReference type="Pfam" id="PF04155">
    <property type="entry name" value="Ground-like"/>
    <property type="match status" value="1"/>
</dbReference>
<gene>
    <name evidence="2" type="ORF">ANCCEY_07931</name>
</gene>
<organism evidence="2 3">
    <name type="scientific">Ancylostoma ceylanicum</name>
    <dbReference type="NCBI Taxonomy" id="53326"/>
    <lineage>
        <taxon>Eukaryota</taxon>
        <taxon>Metazoa</taxon>
        <taxon>Ecdysozoa</taxon>
        <taxon>Nematoda</taxon>
        <taxon>Chromadorea</taxon>
        <taxon>Rhabditida</taxon>
        <taxon>Rhabditina</taxon>
        <taxon>Rhabditomorpha</taxon>
        <taxon>Strongyloidea</taxon>
        <taxon>Ancylostomatidae</taxon>
        <taxon>Ancylostomatinae</taxon>
        <taxon>Ancylostoma</taxon>
    </lineage>
</organism>
<accession>A0A0D6LMA2</accession>
<dbReference type="EMBL" id="KE125013">
    <property type="protein sequence ID" value="EPB72974.1"/>
    <property type="molecule type" value="Genomic_DNA"/>
</dbReference>
<protein>
    <submittedName>
        <fullName evidence="2">Ground-like domain protein</fullName>
    </submittedName>
</protein>
<proteinExistence type="predicted"/>
<dbReference type="AlphaFoldDB" id="A0A0D6LMA2"/>
<reference evidence="2 3" key="1">
    <citation type="submission" date="2013-05" db="EMBL/GenBank/DDBJ databases">
        <title>Draft genome of the parasitic nematode Anyclostoma ceylanicum.</title>
        <authorList>
            <person name="Mitreva M."/>
        </authorList>
    </citation>
    <scope>NUCLEOTIDE SEQUENCE [LARGE SCALE GENOMIC DNA]</scope>
</reference>
<evidence type="ECO:0000259" key="1">
    <source>
        <dbReference type="Pfam" id="PF04155"/>
    </source>
</evidence>
<feature type="domain" description="Ground-like" evidence="1">
    <location>
        <begin position="117"/>
        <end position="187"/>
    </location>
</feature>
<evidence type="ECO:0000313" key="2">
    <source>
        <dbReference type="EMBL" id="EPB72974.1"/>
    </source>
</evidence>
<dbReference type="Proteomes" id="UP000054495">
    <property type="component" value="Unassembled WGS sequence"/>
</dbReference>